<dbReference type="PANTHER" id="PTHR34858">
    <property type="entry name" value="CYSO-CYSTEINE PEPTIDASE"/>
    <property type="match status" value="1"/>
</dbReference>
<comment type="caution">
    <text evidence="7">The sequence shown here is derived from an EMBL/GenBank/DDBJ whole genome shotgun (WGS) entry which is preliminary data.</text>
</comment>
<dbReference type="Pfam" id="PF14464">
    <property type="entry name" value="Prok-JAB"/>
    <property type="match status" value="1"/>
</dbReference>
<dbReference type="InterPro" id="IPR037518">
    <property type="entry name" value="MPN"/>
</dbReference>
<evidence type="ECO:0000313" key="7">
    <source>
        <dbReference type="EMBL" id="MFD1886387.1"/>
    </source>
</evidence>
<evidence type="ECO:0000256" key="3">
    <source>
        <dbReference type="ARBA" id="ARBA00022801"/>
    </source>
</evidence>
<keyword evidence="5" id="KW-0482">Metalloprotease</keyword>
<dbReference type="Gene3D" id="3.40.140.10">
    <property type="entry name" value="Cytidine Deaminase, domain 2"/>
    <property type="match status" value="1"/>
</dbReference>
<dbReference type="EMBL" id="JBHUEH010000014">
    <property type="protein sequence ID" value="MFD1886387.1"/>
    <property type="molecule type" value="Genomic_DNA"/>
</dbReference>
<dbReference type="RefSeq" id="WP_347323277.1">
    <property type="nucleotide sequence ID" value="NZ_JBCGUH010000001.1"/>
</dbReference>
<keyword evidence="8" id="KW-1185">Reference proteome</keyword>
<evidence type="ECO:0000313" key="8">
    <source>
        <dbReference type="Proteomes" id="UP001597233"/>
    </source>
</evidence>
<protein>
    <submittedName>
        <fullName evidence="7">M67 family metallopeptidase</fullName>
    </submittedName>
</protein>
<evidence type="ECO:0000256" key="2">
    <source>
        <dbReference type="ARBA" id="ARBA00022723"/>
    </source>
</evidence>
<dbReference type="PROSITE" id="PS50249">
    <property type="entry name" value="MPN"/>
    <property type="match status" value="1"/>
</dbReference>
<accession>A0ABW4RJB1</accession>
<keyword evidence="1" id="KW-0645">Protease</keyword>
<keyword evidence="4" id="KW-0862">Zinc</keyword>
<keyword evidence="2" id="KW-0479">Metal-binding</keyword>
<dbReference type="Proteomes" id="UP001597233">
    <property type="component" value="Unassembled WGS sequence"/>
</dbReference>
<reference evidence="8" key="1">
    <citation type="journal article" date="2019" name="Int. J. Syst. Evol. Microbiol.">
        <title>The Global Catalogue of Microorganisms (GCM) 10K type strain sequencing project: providing services to taxonomists for standard genome sequencing and annotation.</title>
        <authorList>
            <consortium name="The Broad Institute Genomics Platform"/>
            <consortium name="The Broad Institute Genome Sequencing Center for Infectious Disease"/>
            <person name="Wu L."/>
            <person name="Ma J."/>
        </authorList>
    </citation>
    <scope>NUCLEOTIDE SEQUENCE [LARGE SCALE GENOMIC DNA]</scope>
    <source>
        <strain evidence="8">CCUG 54950</strain>
    </source>
</reference>
<dbReference type="SUPFAM" id="SSF102712">
    <property type="entry name" value="JAB1/MPN domain"/>
    <property type="match status" value="1"/>
</dbReference>
<dbReference type="InterPro" id="IPR051929">
    <property type="entry name" value="VirAsm_ModProt"/>
</dbReference>
<evidence type="ECO:0000256" key="5">
    <source>
        <dbReference type="ARBA" id="ARBA00023049"/>
    </source>
</evidence>
<name>A0ABW4RJB1_9BACL</name>
<feature type="domain" description="MPN" evidence="6">
    <location>
        <begin position="8"/>
        <end position="138"/>
    </location>
</feature>
<dbReference type="PANTHER" id="PTHR34858:SF1">
    <property type="entry name" value="CYSO-CYSTEINE PEPTIDASE"/>
    <property type="match status" value="1"/>
</dbReference>
<dbReference type="CDD" id="cd08070">
    <property type="entry name" value="MPN_like"/>
    <property type="match status" value="1"/>
</dbReference>
<organism evidence="7 8">
    <name type="scientific">Paenibacillus wenxiniae</name>
    <dbReference type="NCBI Taxonomy" id="1636843"/>
    <lineage>
        <taxon>Bacteria</taxon>
        <taxon>Bacillati</taxon>
        <taxon>Bacillota</taxon>
        <taxon>Bacilli</taxon>
        <taxon>Bacillales</taxon>
        <taxon>Paenibacillaceae</taxon>
        <taxon>Paenibacillus</taxon>
    </lineage>
</organism>
<evidence type="ECO:0000259" key="6">
    <source>
        <dbReference type="PROSITE" id="PS50249"/>
    </source>
</evidence>
<evidence type="ECO:0000256" key="4">
    <source>
        <dbReference type="ARBA" id="ARBA00022833"/>
    </source>
</evidence>
<gene>
    <name evidence="7" type="ORF">ACFSC9_12730</name>
</gene>
<proteinExistence type="predicted"/>
<sequence length="205" mass="23372">MKNLQFPIKNTTITICSYAWEQLIAHMQSSEHEEVCGILTGKKTDTTSIKIKNYHKIRNVATDSASTFILDPKEWIQYFYNETEMIGLFHSHPNTIPVPSIEDLQQLPKFASLLSVYLIGSKIYRPSSYQRSLLETVPVVPSELEFGLYDETVINEIYFQFPNSLSFPKLLNPIIPWVNGSSVCSYTIERANSYILKPAPLIVCS</sequence>
<evidence type="ECO:0000256" key="1">
    <source>
        <dbReference type="ARBA" id="ARBA00022670"/>
    </source>
</evidence>
<keyword evidence="3" id="KW-0378">Hydrolase</keyword>
<dbReference type="InterPro" id="IPR028090">
    <property type="entry name" value="JAB_dom_prok"/>
</dbReference>